<evidence type="ECO:0000256" key="2">
    <source>
        <dbReference type="ARBA" id="ARBA00022679"/>
    </source>
</evidence>
<comment type="cofactor">
    <cofactor evidence="8">
        <name>Mg(2+)</name>
        <dbReference type="ChEBI" id="CHEBI:18420"/>
    </cofactor>
</comment>
<feature type="binding site" evidence="8">
    <location>
        <position position="11"/>
    </location>
    <ligand>
        <name>Mg(2+)</name>
        <dbReference type="ChEBI" id="CHEBI:18420"/>
    </ligand>
</feature>
<dbReference type="InterPro" id="IPR008278">
    <property type="entry name" value="4-PPantetheinyl_Trfase_dom"/>
</dbReference>
<keyword evidence="11" id="KW-1185">Reference proteome</keyword>
<evidence type="ECO:0000256" key="4">
    <source>
        <dbReference type="ARBA" id="ARBA00022832"/>
    </source>
</evidence>
<keyword evidence="2 8" id="KW-0808">Transferase</keyword>
<dbReference type="SUPFAM" id="SSF56214">
    <property type="entry name" value="4'-phosphopantetheinyl transferase"/>
    <property type="match status" value="1"/>
</dbReference>
<reference evidence="11" key="1">
    <citation type="submission" date="2019-02" db="EMBL/GenBank/DDBJ databases">
        <title>Deep-cultivation of Planctomycetes and their phenomic and genomic characterization uncovers novel biology.</title>
        <authorList>
            <person name="Wiegand S."/>
            <person name="Jogler M."/>
            <person name="Boedeker C."/>
            <person name="Pinto D."/>
            <person name="Vollmers J."/>
            <person name="Rivas-Marin E."/>
            <person name="Kohn T."/>
            <person name="Peeters S.H."/>
            <person name="Heuer A."/>
            <person name="Rast P."/>
            <person name="Oberbeckmann S."/>
            <person name="Bunk B."/>
            <person name="Jeske O."/>
            <person name="Meyerdierks A."/>
            <person name="Storesund J.E."/>
            <person name="Kallscheuer N."/>
            <person name="Luecker S."/>
            <person name="Lage O.M."/>
            <person name="Pohl T."/>
            <person name="Merkel B.J."/>
            <person name="Hornburger P."/>
            <person name="Mueller R.-W."/>
            <person name="Bruemmer F."/>
            <person name="Labrenz M."/>
            <person name="Spormann A.M."/>
            <person name="Op den Camp H."/>
            <person name="Overmann J."/>
            <person name="Amann R."/>
            <person name="Jetten M.S.M."/>
            <person name="Mascher T."/>
            <person name="Medema M.H."/>
            <person name="Devos D.P."/>
            <person name="Kaster A.-K."/>
            <person name="Ovreas L."/>
            <person name="Rohde M."/>
            <person name="Galperin M.Y."/>
            <person name="Jogler C."/>
        </authorList>
    </citation>
    <scope>NUCLEOTIDE SEQUENCE [LARGE SCALE GENOMIC DNA]</scope>
    <source>
        <strain evidence="11">Pan97</strain>
    </source>
</reference>
<evidence type="ECO:0000256" key="8">
    <source>
        <dbReference type="HAMAP-Rule" id="MF_00101"/>
    </source>
</evidence>
<keyword evidence="3 8" id="KW-0479">Metal-binding</keyword>
<evidence type="ECO:0000256" key="7">
    <source>
        <dbReference type="ARBA" id="ARBA00023160"/>
    </source>
</evidence>
<evidence type="ECO:0000313" key="11">
    <source>
        <dbReference type="Proteomes" id="UP000318626"/>
    </source>
</evidence>
<accession>A0A518CAX3</accession>
<gene>
    <name evidence="8 10" type="primary">acpS</name>
    <name evidence="10" type="ORF">Pan97_34270</name>
</gene>
<evidence type="ECO:0000256" key="6">
    <source>
        <dbReference type="ARBA" id="ARBA00023098"/>
    </source>
</evidence>
<comment type="catalytic activity">
    <reaction evidence="8">
        <text>apo-[ACP] + CoA = holo-[ACP] + adenosine 3',5'-bisphosphate + H(+)</text>
        <dbReference type="Rhea" id="RHEA:12068"/>
        <dbReference type="Rhea" id="RHEA-COMP:9685"/>
        <dbReference type="Rhea" id="RHEA-COMP:9690"/>
        <dbReference type="ChEBI" id="CHEBI:15378"/>
        <dbReference type="ChEBI" id="CHEBI:29999"/>
        <dbReference type="ChEBI" id="CHEBI:57287"/>
        <dbReference type="ChEBI" id="CHEBI:58343"/>
        <dbReference type="ChEBI" id="CHEBI:64479"/>
        <dbReference type="EC" id="2.7.8.7"/>
    </reaction>
</comment>
<evidence type="ECO:0000313" key="10">
    <source>
        <dbReference type="EMBL" id="QDU76379.1"/>
    </source>
</evidence>
<dbReference type="GO" id="GO:0000287">
    <property type="term" value="F:magnesium ion binding"/>
    <property type="evidence" value="ECO:0007669"/>
    <property type="project" value="UniProtKB-UniRule"/>
</dbReference>
<dbReference type="InterPro" id="IPR002582">
    <property type="entry name" value="ACPS"/>
</dbReference>
<dbReference type="InterPro" id="IPR037143">
    <property type="entry name" value="4-PPantetheinyl_Trfase_dom_sf"/>
</dbReference>
<dbReference type="HAMAP" id="MF_00101">
    <property type="entry name" value="AcpS"/>
    <property type="match status" value="1"/>
</dbReference>
<keyword evidence="8" id="KW-0963">Cytoplasm</keyword>
<dbReference type="Gene3D" id="3.90.470.20">
    <property type="entry name" value="4'-phosphopantetheinyl transferase domain"/>
    <property type="match status" value="1"/>
</dbReference>
<name>A0A518CAX3_9BACT</name>
<dbReference type="InterPro" id="IPR004568">
    <property type="entry name" value="Ppantetheine-prot_Trfase_dom"/>
</dbReference>
<comment type="subcellular location">
    <subcellularLocation>
        <location evidence="8">Cytoplasm</location>
    </subcellularLocation>
</comment>
<dbReference type="NCBIfam" id="TIGR00516">
    <property type="entry name" value="acpS"/>
    <property type="match status" value="1"/>
</dbReference>
<proteinExistence type="inferred from homology"/>
<feature type="domain" description="4'-phosphopantetheinyl transferase" evidence="9">
    <location>
        <begin position="7"/>
        <end position="118"/>
    </location>
</feature>
<dbReference type="Pfam" id="PF01648">
    <property type="entry name" value="ACPS"/>
    <property type="match status" value="1"/>
</dbReference>
<sequence length="138" mass="15394">MSMEIIGIGTDIIECLRIAQMIERHGEMFINRVYTQHEIEYCSERKAATQHYAGRWAAKEAVLKAIGTGWIKGITWRDVEVANQFGGKPIIHLYGGALDSAKRRGIEEVQISISHCRTHAVAYALALGDTSQLSNPRP</sequence>
<dbReference type="EC" id="2.7.8.7" evidence="8"/>
<organism evidence="10 11">
    <name type="scientific">Bremerella volcania</name>
    <dbReference type="NCBI Taxonomy" id="2527984"/>
    <lineage>
        <taxon>Bacteria</taxon>
        <taxon>Pseudomonadati</taxon>
        <taxon>Planctomycetota</taxon>
        <taxon>Planctomycetia</taxon>
        <taxon>Pirellulales</taxon>
        <taxon>Pirellulaceae</taxon>
        <taxon>Bremerella</taxon>
    </lineage>
</organism>
<keyword evidence="7 8" id="KW-0275">Fatty acid biosynthesis</keyword>
<evidence type="ECO:0000256" key="5">
    <source>
        <dbReference type="ARBA" id="ARBA00022842"/>
    </source>
</evidence>
<comment type="function">
    <text evidence="8">Transfers the 4'-phosphopantetheine moiety from coenzyme A to a Ser of acyl-carrier-protein.</text>
</comment>
<protein>
    <recommendedName>
        <fullName evidence="8">Holo-[acyl-carrier-protein] synthase</fullName>
        <shortName evidence="8">Holo-ACP synthase</shortName>
        <ecNumber evidence="8">2.7.8.7</ecNumber>
    </recommendedName>
    <alternativeName>
        <fullName evidence="8">4'-phosphopantetheinyl transferase AcpS</fullName>
    </alternativeName>
</protein>
<evidence type="ECO:0000256" key="3">
    <source>
        <dbReference type="ARBA" id="ARBA00022723"/>
    </source>
</evidence>
<evidence type="ECO:0000259" key="9">
    <source>
        <dbReference type="Pfam" id="PF01648"/>
    </source>
</evidence>
<keyword evidence="6 8" id="KW-0443">Lipid metabolism</keyword>
<dbReference type="EMBL" id="CP036289">
    <property type="protein sequence ID" value="QDU76379.1"/>
    <property type="molecule type" value="Genomic_DNA"/>
</dbReference>
<keyword evidence="1 8" id="KW-0444">Lipid biosynthesis</keyword>
<keyword evidence="4 8" id="KW-0276">Fatty acid metabolism</keyword>
<keyword evidence="5 8" id="KW-0460">Magnesium</keyword>
<dbReference type="KEGG" id="bvo:Pan97_34270"/>
<dbReference type="GO" id="GO:0008897">
    <property type="term" value="F:holo-[acyl-carrier-protein] synthase activity"/>
    <property type="evidence" value="ECO:0007669"/>
    <property type="project" value="UniProtKB-UniRule"/>
</dbReference>
<dbReference type="NCBIfam" id="TIGR00556">
    <property type="entry name" value="pantethn_trn"/>
    <property type="match status" value="1"/>
</dbReference>
<dbReference type="Proteomes" id="UP000318626">
    <property type="component" value="Chromosome"/>
</dbReference>
<feature type="binding site" evidence="8">
    <location>
        <position position="60"/>
    </location>
    <ligand>
        <name>Mg(2+)</name>
        <dbReference type="ChEBI" id="CHEBI:18420"/>
    </ligand>
</feature>
<dbReference type="GO" id="GO:0005737">
    <property type="term" value="C:cytoplasm"/>
    <property type="evidence" value="ECO:0007669"/>
    <property type="project" value="UniProtKB-SubCell"/>
</dbReference>
<comment type="similarity">
    <text evidence="8">Belongs to the P-Pant transferase superfamily. AcpS family.</text>
</comment>
<dbReference type="GO" id="GO:0006633">
    <property type="term" value="P:fatty acid biosynthetic process"/>
    <property type="evidence" value="ECO:0007669"/>
    <property type="project" value="UniProtKB-UniRule"/>
</dbReference>
<dbReference type="AlphaFoldDB" id="A0A518CAX3"/>
<evidence type="ECO:0000256" key="1">
    <source>
        <dbReference type="ARBA" id="ARBA00022516"/>
    </source>
</evidence>